<gene>
    <name evidence="2" type="ORF">GALMADRAFT_872984</name>
</gene>
<evidence type="ECO:0000313" key="2">
    <source>
        <dbReference type="EMBL" id="KDR83163.1"/>
    </source>
</evidence>
<dbReference type="AlphaFoldDB" id="A0A067TVY4"/>
<dbReference type="Proteomes" id="UP000027222">
    <property type="component" value="Unassembled WGS sequence"/>
</dbReference>
<dbReference type="HOGENOM" id="CLU_2277714_0_0_1"/>
<keyword evidence="1" id="KW-0472">Membrane</keyword>
<organism evidence="2 3">
    <name type="scientific">Galerina marginata (strain CBS 339.88)</name>
    <dbReference type="NCBI Taxonomy" id="685588"/>
    <lineage>
        <taxon>Eukaryota</taxon>
        <taxon>Fungi</taxon>
        <taxon>Dikarya</taxon>
        <taxon>Basidiomycota</taxon>
        <taxon>Agaricomycotina</taxon>
        <taxon>Agaricomycetes</taxon>
        <taxon>Agaricomycetidae</taxon>
        <taxon>Agaricales</taxon>
        <taxon>Agaricineae</taxon>
        <taxon>Strophariaceae</taxon>
        <taxon>Galerina</taxon>
    </lineage>
</organism>
<proteinExistence type="predicted"/>
<feature type="transmembrane region" description="Helical" evidence="1">
    <location>
        <begin position="40"/>
        <end position="61"/>
    </location>
</feature>
<name>A0A067TVY4_GALM3</name>
<evidence type="ECO:0000256" key="1">
    <source>
        <dbReference type="SAM" id="Phobius"/>
    </source>
</evidence>
<evidence type="ECO:0000313" key="3">
    <source>
        <dbReference type="Proteomes" id="UP000027222"/>
    </source>
</evidence>
<reference evidence="3" key="1">
    <citation type="journal article" date="2014" name="Proc. Natl. Acad. Sci. U.S.A.">
        <title>Extensive sampling of basidiomycete genomes demonstrates inadequacy of the white-rot/brown-rot paradigm for wood decay fungi.</title>
        <authorList>
            <person name="Riley R."/>
            <person name="Salamov A.A."/>
            <person name="Brown D.W."/>
            <person name="Nagy L.G."/>
            <person name="Floudas D."/>
            <person name="Held B.W."/>
            <person name="Levasseur A."/>
            <person name="Lombard V."/>
            <person name="Morin E."/>
            <person name="Otillar R."/>
            <person name="Lindquist E.A."/>
            <person name="Sun H."/>
            <person name="LaButti K.M."/>
            <person name="Schmutz J."/>
            <person name="Jabbour D."/>
            <person name="Luo H."/>
            <person name="Baker S.E."/>
            <person name="Pisabarro A.G."/>
            <person name="Walton J.D."/>
            <person name="Blanchette R.A."/>
            <person name="Henrissat B."/>
            <person name="Martin F."/>
            <person name="Cullen D."/>
            <person name="Hibbett D.S."/>
            <person name="Grigoriev I.V."/>
        </authorList>
    </citation>
    <scope>NUCLEOTIDE SEQUENCE [LARGE SCALE GENOMIC DNA]</scope>
    <source>
        <strain evidence="3">CBS 339.88</strain>
    </source>
</reference>
<accession>A0A067TVY4</accession>
<keyword evidence="3" id="KW-1185">Reference proteome</keyword>
<keyword evidence="1" id="KW-0812">Transmembrane</keyword>
<dbReference type="EMBL" id="KL142369">
    <property type="protein sequence ID" value="KDR83163.1"/>
    <property type="molecule type" value="Genomic_DNA"/>
</dbReference>
<keyword evidence="1" id="KW-1133">Transmembrane helix</keyword>
<protein>
    <submittedName>
        <fullName evidence="2">Uncharacterized protein</fullName>
    </submittedName>
</protein>
<sequence>MAELGLYEPVQHGLPFSRISTSILFSKRLGVLLLCSHAPLLPILVFNACVDILLANSYLFFRFTKIASPLDCHASLGITYHPMTSSSRFLKRLSFMPWSLLR</sequence>